<dbReference type="PANTHER" id="PTHR14649">
    <property type="entry name" value="ZINC FINGER C2HC DOMAIN-CONTAINING PROTEIN 1C"/>
    <property type="match status" value="1"/>
</dbReference>
<feature type="domain" description="C2HC/C3H-type" evidence="8">
    <location>
        <begin position="442"/>
        <end position="471"/>
    </location>
</feature>
<evidence type="ECO:0000256" key="7">
    <source>
        <dbReference type="SAM" id="MobiDB-lite"/>
    </source>
</evidence>
<organism evidence="9 10">
    <name type="scientific">Polypterus senegalus</name>
    <name type="common">Senegal bichir</name>
    <dbReference type="NCBI Taxonomy" id="55291"/>
    <lineage>
        <taxon>Eukaryota</taxon>
        <taxon>Metazoa</taxon>
        <taxon>Chordata</taxon>
        <taxon>Craniata</taxon>
        <taxon>Vertebrata</taxon>
        <taxon>Euteleostomi</taxon>
        <taxon>Actinopterygii</taxon>
        <taxon>Polypteriformes</taxon>
        <taxon>Polypteridae</taxon>
        <taxon>Polypterus</taxon>
    </lineage>
</organism>
<keyword evidence="2" id="KW-0479">Metal-binding</keyword>
<name>A0A8X8BJZ3_POLSE</name>
<evidence type="ECO:0000313" key="9">
    <source>
        <dbReference type="EMBL" id="KAG2457664.1"/>
    </source>
</evidence>
<dbReference type="InterPro" id="IPR049899">
    <property type="entry name" value="Znf_C2HC_C3H"/>
</dbReference>
<dbReference type="GO" id="GO:0008270">
    <property type="term" value="F:zinc ion binding"/>
    <property type="evidence" value="ECO:0007669"/>
    <property type="project" value="UniProtKB-KW"/>
</dbReference>
<evidence type="ECO:0000256" key="2">
    <source>
        <dbReference type="ARBA" id="ARBA00022723"/>
    </source>
</evidence>
<dbReference type="PROSITE" id="PS52027">
    <property type="entry name" value="ZF_C2HC_C3H"/>
    <property type="match status" value="1"/>
</dbReference>
<gene>
    <name evidence="9" type="primary">Zc2hc1c_0</name>
    <name evidence="9" type="ORF">GTO96_0012178</name>
</gene>
<evidence type="ECO:0000256" key="4">
    <source>
        <dbReference type="ARBA" id="ARBA00022833"/>
    </source>
</evidence>
<evidence type="ECO:0000256" key="1">
    <source>
        <dbReference type="ARBA" id="ARBA00010843"/>
    </source>
</evidence>
<evidence type="ECO:0000256" key="5">
    <source>
        <dbReference type="ARBA" id="ARBA00023054"/>
    </source>
</evidence>
<sequence>MAHLRTTSYPYAGSRPPYHKNIQPSQFLSMGQNGWQISKPQYMHYQESPLQEKERKMLALYDRQQQAALSRVRNTFGHQNLSPDYKMVNNQQTGVLHRGYSSAGSQFRYNHAEHIKYSPTPISTSKKTAGVDRAYPLKPVYYKKAACLNHTFNQRGGKFGEATRKSSFMPSASAESSESSNMSAARNYLAVCNQDDQSPAASQYGAYRGGPTKSEMVREQQRYAEEMEQVLEEKIQRDKALLYEKLWRSQNNVRRNQREQSFLEEQERKEIKERTQRKRCQARYFDDNLLEESNPERRYEYQGSFKSHGGGGGGGGDQYRQGSNVRKIHEQHWRETNPEYVSSEVDYNKYLTTYNEIAEKMQNASCGKKSNELNKPLLNYSPYVIHQKQDSQAADLAMTENVRYVKGDQAYDYESKSSYVEYEKAADAAKEMEGELLSGDRQLAVCPYCNRKFDAHRVEKHRNVCAKLINTKRKAFDSFKYRIQGTDIEKFNKQQKTLPTVPQLEKHWRQKHENLVNTLRESRKTQKLLLKDGKSSKAPQVPSKDNPESSRKYSSFAAERHIPKTESVKSRPPPPPKKKSVKRN</sequence>
<dbReference type="InterPro" id="IPR026104">
    <property type="entry name" value="ZNF_C2HC_dom_1C"/>
</dbReference>
<feature type="region of interest" description="Disordered" evidence="7">
    <location>
        <begin position="1"/>
        <end position="24"/>
    </location>
</feature>
<keyword evidence="4" id="KW-0862">Zinc</keyword>
<feature type="non-terminal residue" evidence="9">
    <location>
        <position position="1"/>
    </location>
</feature>
<accession>A0A8X8BJZ3</accession>
<dbReference type="Pfam" id="PF13913">
    <property type="entry name" value="zf-C2HC_2"/>
    <property type="match status" value="1"/>
</dbReference>
<proteinExistence type="inferred from homology"/>
<feature type="region of interest" description="Disordered" evidence="7">
    <location>
        <begin position="529"/>
        <end position="584"/>
    </location>
</feature>
<dbReference type="Proteomes" id="UP000886611">
    <property type="component" value="Unassembled WGS sequence"/>
</dbReference>
<dbReference type="EMBL" id="JAATIS010008546">
    <property type="protein sequence ID" value="KAG2457664.1"/>
    <property type="molecule type" value="Genomic_DNA"/>
</dbReference>
<feature type="compositionally biased region" description="Basic and acidic residues" evidence="7">
    <location>
        <begin position="558"/>
        <end position="569"/>
    </location>
</feature>
<keyword evidence="5" id="KW-0175">Coiled coil</keyword>
<reference evidence="9 10" key="1">
    <citation type="journal article" date="2021" name="Cell">
        <title>Tracing the genetic footprints of vertebrate landing in non-teleost ray-finned fishes.</title>
        <authorList>
            <person name="Bi X."/>
            <person name="Wang K."/>
            <person name="Yang L."/>
            <person name="Pan H."/>
            <person name="Jiang H."/>
            <person name="Wei Q."/>
            <person name="Fang M."/>
            <person name="Yu H."/>
            <person name="Zhu C."/>
            <person name="Cai Y."/>
            <person name="He Y."/>
            <person name="Gan X."/>
            <person name="Zeng H."/>
            <person name="Yu D."/>
            <person name="Zhu Y."/>
            <person name="Jiang H."/>
            <person name="Qiu Q."/>
            <person name="Yang H."/>
            <person name="Zhang Y.E."/>
            <person name="Wang W."/>
            <person name="Zhu M."/>
            <person name="He S."/>
            <person name="Zhang G."/>
        </authorList>
    </citation>
    <scope>NUCLEOTIDE SEQUENCE [LARGE SCALE GENOMIC DNA]</scope>
    <source>
        <strain evidence="9">Bchr_013</strain>
    </source>
</reference>
<evidence type="ECO:0000259" key="8">
    <source>
        <dbReference type="PROSITE" id="PS52027"/>
    </source>
</evidence>
<dbReference type="PANTHER" id="PTHR14649:SF1">
    <property type="entry name" value="ZINC FINGER C2HC DOMAIN-CONTAINING PROTEIN 1C"/>
    <property type="match status" value="1"/>
</dbReference>
<dbReference type="OrthoDB" id="10255185at2759"/>
<evidence type="ECO:0000313" key="10">
    <source>
        <dbReference type="Proteomes" id="UP000886611"/>
    </source>
</evidence>
<dbReference type="AlphaFoldDB" id="A0A8X8BJZ3"/>
<protein>
    <submittedName>
        <fullName evidence="9">ZC21C protein</fullName>
    </submittedName>
</protein>
<evidence type="ECO:0000256" key="3">
    <source>
        <dbReference type="ARBA" id="ARBA00022771"/>
    </source>
</evidence>
<comment type="caution">
    <text evidence="9">The sequence shown here is derived from an EMBL/GenBank/DDBJ whole genome shotgun (WGS) entry which is preliminary data.</text>
</comment>
<keyword evidence="3 6" id="KW-0863">Zinc-finger</keyword>
<feature type="non-terminal residue" evidence="9">
    <location>
        <position position="584"/>
    </location>
</feature>
<comment type="similarity">
    <text evidence="1">Belongs to the ZC2HC1 family.</text>
</comment>
<keyword evidence="10" id="KW-1185">Reference proteome</keyword>
<evidence type="ECO:0000256" key="6">
    <source>
        <dbReference type="PROSITE-ProRule" id="PRU01371"/>
    </source>
</evidence>